<accession>A0ACC2H0B6</accession>
<evidence type="ECO:0000313" key="2">
    <source>
        <dbReference type="Proteomes" id="UP001157502"/>
    </source>
</evidence>
<reference evidence="1" key="1">
    <citation type="submission" date="2021-05" db="EMBL/GenBank/DDBJ databases">
        <authorList>
            <person name="Pan Q."/>
            <person name="Jouanno E."/>
            <person name="Zahm M."/>
            <person name="Klopp C."/>
            <person name="Cabau C."/>
            <person name="Louis A."/>
            <person name="Berthelot C."/>
            <person name="Parey E."/>
            <person name="Roest Crollius H."/>
            <person name="Montfort J."/>
            <person name="Robinson-Rechavi M."/>
            <person name="Bouchez O."/>
            <person name="Lampietro C."/>
            <person name="Lopez Roques C."/>
            <person name="Donnadieu C."/>
            <person name="Postlethwait J."/>
            <person name="Bobe J."/>
            <person name="Dillon D."/>
            <person name="Chandos A."/>
            <person name="von Hippel F."/>
            <person name="Guiguen Y."/>
        </authorList>
    </citation>
    <scope>NUCLEOTIDE SEQUENCE</scope>
    <source>
        <strain evidence="1">YG-Jan2019</strain>
    </source>
</reference>
<dbReference type="EMBL" id="CM055734">
    <property type="protein sequence ID" value="KAJ8009399.1"/>
    <property type="molecule type" value="Genomic_DNA"/>
</dbReference>
<dbReference type="Proteomes" id="UP001157502">
    <property type="component" value="Chromosome 7"/>
</dbReference>
<gene>
    <name evidence="1" type="ORF">DPEC_G00088480</name>
</gene>
<comment type="caution">
    <text evidence="1">The sequence shown here is derived from an EMBL/GenBank/DDBJ whole genome shotgun (WGS) entry which is preliminary data.</text>
</comment>
<evidence type="ECO:0000313" key="1">
    <source>
        <dbReference type="EMBL" id="KAJ8009399.1"/>
    </source>
</evidence>
<organism evidence="1 2">
    <name type="scientific">Dallia pectoralis</name>
    <name type="common">Alaska blackfish</name>
    <dbReference type="NCBI Taxonomy" id="75939"/>
    <lineage>
        <taxon>Eukaryota</taxon>
        <taxon>Metazoa</taxon>
        <taxon>Chordata</taxon>
        <taxon>Craniata</taxon>
        <taxon>Vertebrata</taxon>
        <taxon>Euteleostomi</taxon>
        <taxon>Actinopterygii</taxon>
        <taxon>Neopterygii</taxon>
        <taxon>Teleostei</taxon>
        <taxon>Protacanthopterygii</taxon>
        <taxon>Esociformes</taxon>
        <taxon>Umbridae</taxon>
        <taxon>Dallia</taxon>
    </lineage>
</organism>
<keyword evidence="2" id="KW-1185">Reference proteome</keyword>
<sequence>MSLTRSRDTTRLVFVPCPEKTKEVHVKLKVLVASSMSAGNFLGILLSRSLPGGGYEWSWCTLPCLTTRQGGFWKTVSCKRDIEDNMQGIACCAIAAVLLCVAWAAPHDGDHSGHKEDHFHHLHHAAGESHPHHNHEKDESCFLLAPHNADFAFALYKSLNKANTDNKNVFFSPLGISTSLAMLSLGAKGDTHSQLFSALGFSALTPEKVNEAFEHLNHMLGHAGDAMQLDMGNAVALREGFKPVQKFLEDAKHFYASEGFTVDYKDPALAAAKINNFIAEKTGDMIKDLVKDLDPDTAMVLINYVFFRGKWDKPFEVEHTQKADFHVDEKTTVQVDMMMRSGRYELYRDQANFTTVVRLPYKGNASMLVILPDVDKMAHVEASINKDYLKLVHDKLFRSNVDIYMPKFSASTTYSLGDHLKELGVVDAFGDTADFSAISEEAKLKVSKVNHKAVLTVDEKGTEAAAATTIEIMPMSLPDTVKLNRPFLMYILESTTKSIVFMGKITNPTAE</sequence>
<name>A0ACC2H0B6_DALPE</name>
<proteinExistence type="predicted"/>
<protein>
    <submittedName>
        <fullName evidence="1">Uncharacterized protein</fullName>
    </submittedName>
</protein>